<dbReference type="Pfam" id="PF01739">
    <property type="entry name" value="CheR"/>
    <property type="match status" value="1"/>
</dbReference>
<evidence type="ECO:0000313" key="6">
    <source>
        <dbReference type="EMBL" id="MFL9927347.1"/>
    </source>
</evidence>
<dbReference type="PROSITE" id="PS50123">
    <property type="entry name" value="CHER"/>
    <property type="match status" value="1"/>
</dbReference>
<dbReference type="InterPro" id="IPR011990">
    <property type="entry name" value="TPR-like_helical_dom_sf"/>
</dbReference>
<dbReference type="InterPro" id="IPR050903">
    <property type="entry name" value="Bact_Chemotaxis_MeTrfase"/>
</dbReference>
<dbReference type="PROSITE" id="PS50005">
    <property type="entry name" value="TPR"/>
    <property type="match status" value="1"/>
</dbReference>
<dbReference type="SUPFAM" id="SSF53335">
    <property type="entry name" value="S-adenosyl-L-methionine-dependent methyltransferases"/>
    <property type="match status" value="1"/>
</dbReference>
<dbReference type="Gene3D" id="1.25.40.10">
    <property type="entry name" value="Tetratricopeptide repeat domain"/>
    <property type="match status" value="1"/>
</dbReference>
<evidence type="ECO:0000256" key="3">
    <source>
        <dbReference type="ARBA" id="ARBA00022691"/>
    </source>
</evidence>
<keyword evidence="2" id="KW-0808">Transferase</keyword>
<dbReference type="GO" id="GO:0008168">
    <property type="term" value="F:methyltransferase activity"/>
    <property type="evidence" value="ECO:0007669"/>
    <property type="project" value="UniProtKB-KW"/>
</dbReference>
<dbReference type="EMBL" id="JAQQFM010000014">
    <property type="protein sequence ID" value="MFL9927347.1"/>
    <property type="molecule type" value="Genomic_DNA"/>
</dbReference>
<dbReference type="Gene3D" id="3.40.50.150">
    <property type="entry name" value="Vaccinia Virus protein VP39"/>
    <property type="match status" value="1"/>
</dbReference>
<dbReference type="InterPro" id="IPR029063">
    <property type="entry name" value="SAM-dependent_MTases_sf"/>
</dbReference>
<dbReference type="InterPro" id="IPR000780">
    <property type="entry name" value="CheR_MeTrfase"/>
</dbReference>
<dbReference type="InterPro" id="IPR022642">
    <property type="entry name" value="CheR_C"/>
</dbReference>
<keyword evidence="3" id="KW-0949">S-adenosyl-L-methionine</keyword>
<comment type="caution">
    <text evidence="6">The sequence shown here is derived from an EMBL/GenBank/DDBJ whole genome shotgun (WGS) entry which is preliminary data.</text>
</comment>
<organism evidence="6 7">
    <name type="scientific">Herbaspirillum lusitanum</name>
    <dbReference type="NCBI Taxonomy" id="213312"/>
    <lineage>
        <taxon>Bacteria</taxon>
        <taxon>Pseudomonadati</taxon>
        <taxon>Pseudomonadota</taxon>
        <taxon>Betaproteobacteria</taxon>
        <taxon>Burkholderiales</taxon>
        <taxon>Oxalobacteraceae</taxon>
        <taxon>Herbaspirillum</taxon>
    </lineage>
</organism>
<proteinExistence type="predicted"/>
<dbReference type="SMART" id="SM00138">
    <property type="entry name" value="MeTrc"/>
    <property type="match status" value="1"/>
</dbReference>
<name>A0ABW9AIP7_9BURK</name>
<protein>
    <submittedName>
        <fullName evidence="6">Methyltransferase</fullName>
    </submittedName>
</protein>
<gene>
    <name evidence="6" type="ORF">PQR62_23945</name>
</gene>
<evidence type="ECO:0000256" key="4">
    <source>
        <dbReference type="PROSITE-ProRule" id="PRU00339"/>
    </source>
</evidence>
<feature type="domain" description="CheR-type methyltransferase" evidence="5">
    <location>
        <begin position="1"/>
        <end position="252"/>
    </location>
</feature>
<dbReference type="RefSeq" id="WP_408160589.1">
    <property type="nucleotide sequence ID" value="NZ_JAQQFM010000014.1"/>
</dbReference>
<dbReference type="PANTHER" id="PTHR24422:SF19">
    <property type="entry name" value="CHEMOTAXIS PROTEIN METHYLTRANSFERASE"/>
    <property type="match status" value="1"/>
</dbReference>
<evidence type="ECO:0000256" key="2">
    <source>
        <dbReference type="ARBA" id="ARBA00022679"/>
    </source>
</evidence>
<dbReference type="CDD" id="cd02440">
    <property type="entry name" value="AdoMet_MTases"/>
    <property type="match status" value="1"/>
</dbReference>
<feature type="repeat" description="TPR" evidence="4">
    <location>
        <begin position="378"/>
        <end position="411"/>
    </location>
</feature>
<dbReference type="PANTHER" id="PTHR24422">
    <property type="entry name" value="CHEMOTAXIS PROTEIN METHYLTRANSFERASE"/>
    <property type="match status" value="1"/>
</dbReference>
<sequence>MNLAAPTNVIGRIADLLKQTMGLDVASVGISLIERVVRERMVVRSMAGEAEYLASLHAGSEELQQLIELTVVPETWFFRDREAILAVARLARQQLAQDPPQAAGLPSKLRILSLPCSTGEEPYSIAMGLLDAGVPAAAFRIDAVDICKRSLAIAQQASYGRNSFRGKQLEFRDRYFVESEERWKLSAQVREQVEFRFGNLLAADFLQGEAPYDFVFCRNVLIYFDRPVQQQAVQVLERLLKPAGTLFVGPAEGGIMLSPRIESAGIPLAFAFQRREKPLGAKSVKSGLQMQALPPFAFSSQFKKSAVSTVNTASAKDALKPAASAAISFAAPASVAPSTVAGRRHELLTQAMQKADQGDLAAANELCARHAQQYGPSADAFYLMGLISDAGDDAVAAQQLYRKAIYLQPAHQEALTHLAALLRAQGDEAGARLMQQRAERAGERSHA</sequence>
<reference evidence="6 7" key="1">
    <citation type="journal article" date="2024" name="Chem. Sci.">
        <title>Discovery of megapolipeptins by genome mining of a Burkholderiales bacteria collection.</title>
        <authorList>
            <person name="Paulo B.S."/>
            <person name="Recchia M.J.J."/>
            <person name="Lee S."/>
            <person name="Fergusson C.H."/>
            <person name="Romanowski S.B."/>
            <person name="Hernandez A."/>
            <person name="Krull N."/>
            <person name="Liu D.Y."/>
            <person name="Cavanagh H."/>
            <person name="Bos A."/>
            <person name="Gray C.A."/>
            <person name="Murphy B.T."/>
            <person name="Linington R.G."/>
            <person name="Eustaquio A.S."/>
        </authorList>
    </citation>
    <scope>NUCLEOTIDE SEQUENCE [LARGE SCALE GENOMIC DNA]</scope>
    <source>
        <strain evidence="6 7">RL21-008-BIB-A</strain>
    </source>
</reference>
<dbReference type="Proteomes" id="UP001629246">
    <property type="component" value="Unassembled WGS sequence"/>
</dbReference>
<dbReference type="GO" id="GO:0032259">
    <property type="term" value="P:methylation"/>
    <property type="evidence" value="ECO:0007669"/>
    <property type="project" value="UniProtKB-KW"/>
</dbReference>
<keyword evidence="4" id="KW-0802">TPR repeat</keyword>
<evidence type="ECO:0000259" key="5">
    <source>
        <dbReference type="PROSITE" id="PS50123"/>
    </source>
</evidence>
<dbReference type="SUPFAM" id="SSF48452">
    <property type="entry name" value="TPR-like"/>
    <property type="match status" value="1"/>
</dbReference>
<evidence type="ECO:0000256" key="1">
    <source>
        <dbReference type="ARBA" id="ARBA00022603"/>
    </source>
</evidence>
<dbReference type="InterPro" id="IPR019734">
    <property type="entry name" value="TPR_rpt"/>
</dbReference>
<keyword evidence="1 6" id="KW-0489">Methyltransferase</keyword>
<dbReference type="PRINTS" id="PR00996">
    <property type="entry name" value="CHERMTFRASE"/>
</dbReference>
<evidence type="ECO:0000313" key="7">
    <source>
        <dbReference type="Proteomes" id="UP001629246"/>
    </source>
</evidence>
<keyword evidence="7" id="KW-1185">Reference proteome</keyword>
<accession>A0ABW9AIP7</accession>